<protein>
    <recommendedName>
        <fullName evidence="1">Reverse transcriptase domain-containing protein</fullName>
    </recommendedName>
</protein>
<proteinExistence type="predicted"/>
<dbReference type="PANTHER" id="PTHR33332">
    <property type="entry name" value="REVERSE TRANSCRIPTASE DOMAIN-CONTAINING PROTEIN"/>
    <property type="match status" value="1"/>
</dbReference>
<gene>
    <name evidence="2" type="ORF">B5V51_11643</name>
</gene>
<dbReference type="EMBL" id="NWSH01000592">
    <property type="protein sequence ID" value="PCG75468.1"/>
    <property type="molecule type" value="Genomic_DNA"/>
</dbReference>
<name>A0A2A4JUV6_HELVI</name>
<dbReference type="SUPFAM" id="SSF56672">
    <property type="entry name" value="DNA/RNA polymerases"/>
    <property type="match status" value="1"/>
</dbReference>
<comment type="caution">
    <text evidence="2">The sequence shown here is derived from an EMBL/GenBank/DDBJ whole genome shotgun (WGS) entry which is preliminary data.</text>
</comment>
<dbReference type="STRING" id="7102.A0A2A4JUV6"/>
<dbReference type="AlphaFoldDB" id="A0A2A4JUV6"/>
<dbReference type="PROSITE" id="PS50878">
    <property type="entry name" value="RT_POL"/>
    <property type="match status" value="1"/>
</dbReference>
<feature type="domain" description="Reverse transcriptase" evidence="1">
    <location>
        <begin position="1"/>
        <end position="201"/>
    </location>
</feature>
<dbReference type="GO" id="GO:0071897">
    <property type="term" value="P:DNA biosynthetic process"/>
    <property type="evidence" value="ECO:0007669"/>
    <property type="project" value="UniProtKB-ARBA"/>
</dbReference>
<organism evidence="2">
    <name type="scientific">Heliothis virescens</name>
    <name type="common">Tobacco budworm moth</name>
    <dbReference type="NCBI Taxonomy" id="7102"/>
    <lineage>
        <taxon>Eukaryota</taxon>
        <taxon>Metazoa</taxon>
        <taxon>Ecdysozoa</taxon>
        <taxon>Arthropoda</taxon>
        <taxon>Hexapoda</taxon>
        <taxon>Insecta</taxon>
        <taxon>Pterygota</taxon>
        <taxon>Neoptera</taxon>
        <taxon>Endopterygota</taxon>
        <taxon>Lepidoptera</taxon>
        <taxon>Glossata</taxon>
        <taxon>Ditrysia</taxon>
        <taxon>Noctuoidea</taxon>
        <taxon>Noctuidae</taxon>
        <taxon>Heliothinae</taxon>
        <taxon>Heliothis</taxon>
    </lineage>
</organism>
<dbReference type="Pfam" id="PF00078">
    <property type="entry name" value="RVT_1"/>
    <property type="match status" value="1"/>
</dbReference>
<dbReference type="InterPro" id="IPR043502">
    <property type="entry name" value="DNA/RNA_pol_sf"/>
</dbReference>
<reference evidence="2" key="1">
    <citation type="submission" date="2017-09" db="EMBL/GenBank/DDBJ databases">
        <title>Contemporary evolution of a Lepidopteran species, Heliothis virescens, in response to modern agricultural practices.</title>
        <authorList>
            <person name="Fritz M.L."/>
            <person name="Deyonke A.M."/>
            <person name="Papanicolaou A."/>
            <person name="Micinski S."/>
            <person name="Westbrook J."/>
            <person name="Gould F."/>
        </authorList>
    </citation>
    <scope>NUCLEOTIDE SEQUENCE [LARGE SCALE GENOMIC DNA]</scope>
    <source>
        <strain evidence="2">HvINT-</strain>
        <tissue evidence="2">Whole body</tissue>
    </source>
</reference>
<sequence length="393" mass="45208">MAVYDFLNNIINKVDTKVPICAIYCDMTQAFDYVCHDTLLNKLEAYGIRGNVLKLMESYLKNRSQYTEISKINITKKCEEIFKSHERKVMFGVPQGSVLGPLLFIIYINDLPLVTNYPITLFADDSTVTVDSKRNASHEDEINNTIQSLIEWMDNNNLKINIAKTKIMYFSQRIASPNFNIIYQGTSLNTVDTTKFLGIIIDRNLNWKTHTEELTKRVSSSAYALYKLSAIIDTDALITAYHGIVHSVLRFGVIFWGNSTNKEIVFKSQKRCIRAMFGLQSIDSCKQYFIKFKILTLPSLFIFEVAIFVKCNPNLFSRPADISTRSRRDNDKLCIVPCNTALMHKSVFCLAPVIFNKVPKSIRQLPLNKFKIKFKEFLIAKCFYNLNEYLNDS</sequence>
<accession>A0A2A4JUV6</accession>
<dbReference type="InterPro" id="IPR000477">
    <property type="entry name" value="RT_dom"/>
</dbReference>
<evidence type="ECO:0000259" key="1">
    <source>
        <dbReference type="PROSITE" id="PS50878"/>
    </source>
</evidence>
<evidence type="ECO:0000313" key="2">
    <source>
        <dbReference type="EMBL" id="PCG75468.1"/>
    </source>
</evidence>